<dbReference type="AlphaFoldDB" id="I7M745"/>
<accession>I7M745</accession>
<name>I7M745_TETTS</name>
<dbReference type="RefSeq" id="XP_001009600.2">
    <property type="nucleotide sequence ID" value="XM_001009600.2"/>
</dbReference>
<organism evidence="1 2">
    <name type="scientific">Tetrahymena thermophila (strain SB210)</name>
    <dbReference type="NCBI Taxonomy" id="312017"/>
    <lineage>
        <taxon>Eukaryota</taxon>
        <taxon>Sar</taxon>
        <taxon>Alveolata</taxon>
        <taxon>Ciliophora</taxon>
        <taxon>Intramacronucleata</taxon>
        <taxon>Oligohymenophorea</taxon>
        <taxon>Hymenostomatida</taxon>
        <taxon>Tetrahymenina</taxon>
        <taxon>Tetrahymenidae</taxon>
        <taxon>Tetrahymena</taxon>
    </lineage>
</organism>
<gene>
    <name evidence="1" type="ORF">TTHERM_00373710</name>
</gene>
<evidence type="ECO:0000313" key="1">
    <source>
        <dbReference type="EMBL" id="EAR89355.2"/>
    </source>
</evidence>
<evidence type="ECO:0000313" key="2">
    <source>
        <dbReference type="Proteomes" id="UP000009168"/>
    </source>
</evidence>
<sequence length="397" mass="46004">MLRNLLRDIYSNKKNNKNNLEALLVPLDTQNTLQSSCSSLNFDLPTFGMDLIISQFLFSNTNENNHQCFFSALNISKSVQFSEFSKNNIVSIFLQNSSASKSKNTQFYPSIQQLRESIDLNSPLSMIQKQILSKIQILKEMRQNENVIKQCREQKQIGSFGLANLSHKPVISSLFELIKNKPSIILQFKKNPQTLEKNFHAVHLNKEIFNIIEQNPLEFQTQVTVTSLQSSQINIKTTNYLKLIDFFLQSEIEYLNSGLSNKKQSEKFDLHILSSQNKEIELEMQIFQYDSGQEDIYYVFEGMKLKENCFSSLTSLGLLSRKNSTEIPNNIHSYEPQLRKKKMNNDRKAIQTQQNSFKLQTPNDEYNQKTFLILENEHIMESSTRNSIDSSSLKQLF</sequence>
<dbReference type="EMBL" id="GG662821">
    <property type="protein sequence ID" value="EAR89355.2"/>
    <property type="molecule type" value="Genomic_DNA"/>
</dbReference>
<reference evidence="2" key="1">
    <citation type="journal article" date="2006" name="PLoS Biol.">
        <title>Macronuclear genome sequence of the ciliate Tetrahymena thermophila, a model eukaryote.</title>
        <authorList>
            <person name="Eisen J.A."/>
            <person name="Coyne R.S."/>
            <person name="Wu M."/>
            <person name="Wu D."/>
            <person name="Thiagarajan M."/>
            <person name="Wortman J.R."/>
            <person name="Badger J.H."/>
            <person name="Ren Q."/>
            <person name="Amedeo P."/>
            <person name="Jones K.M."/>
            <person name="Tallon L.J."/>
            <person name="Delcher A.L."/>
            <person name="Salzberg S.L."/>
            <person name="Silva J.C."/>
            <person name="Haas B.J."/>
            <person name="Majoros W.H."/>
            <person name="Farzad M."/>
            <person name="Carlton J.M."/>
            <person name="Smith R.K. Jr."/>
            <person name="Garg J."/>
            <person name="Pearlman R.E."/>
            <person name="Karrer K.M."/>
            <person name="Sun L."/>
            <person name="Manning G."/>
            <person name="Elde N.C."/>
            <person name="Turkewitz A.P."/>
            <person name="Asai D.J."/>
            <person name="Wilkes D.E."/>
            <person name="Wang Y."/>
            <person name="Cai H."/>
            <person name="Collins K."/>
            <person name="Stewart B.A."/>
            <person name="Lee S.R."/>
            <person name="Wilamowska K."/>
            <person name="Weinberg Z."/>
            <person name="Ruzzo W.L."/>
            <person name="Wloga D."/>
            <person name="Gaertig J."/>
            <person name="Frankel J."/>
            <person name="Tsao C.-C."/>
            <person name="Gorovsky M.A."/>
            <person name="Keeling P.J."/>
            <person name="Waller R.F."/>
            <person name="Patron N.J."/>
            <person name="Cherry J.M."/>
            <person name="Stover N.A."/>
            <person name="Krieger C.J."/>
            <person name="del Toro C."/>
            <person name="Ryder H.F."/>
            <person name="Williamson S.C."/>
            <person name="Barbeau R.A."/>
            <person name="Hamilton E.P."/>
            <person name="Orias E."/>
        </authorList>
    </citation>
    <scope>NUCLEOTIDE SEQUENCE [LARGE SCALE GENOMIC DNA]</scope>
    <source>
        <strain evidence="2">SB210</strain>
    </source>
</reference>
<dbReference type="Proteomes" id="UP000009168">
    <property type="component" value="Unassembled WGS sequence"/>
</dbReference>
<protein>
    <submittedName>
        <fullName evidence="1">Uncharacterized protein</fullName>
    </submittedName>
</protein>
<dbReference type="GeneID" id="7845113"/>
<dbReference type="KEGG" id="tet:TTHERM_00373710"/>
<dbReference type="InParanoid" id="I7M745"/>
<proteinExistence type="predicted"/>
<keyword evidence="2" id="KW-1185">Reference proteome</keyword>